<dbReference type="Proteomes" id="UP000177574">
    <property type="component" value="Unassembled WGS sequence"/>
</dbReference>
<dbReference type="InterPro" id="IPR051533">
    <property type="entry name" value="WaaL-like"/>
</dbReference>
<feature type="transmembrane region" description="Helical" evidence="2">
    <location>
        <begin position="135"/>
        <end position="157"/>
    </location>
</feature>
<evidence type="ECO:0000256" key="2">
    <source>
        <dbReference type="SAM" id="Phobius"/>
    </source>
</evidence>
<keyword evidence="2" id="KW-0812">Transmembrane</keyword>
<feature type="transmembrane region" description="Helical" evidence="2">
    <location>
        <begin position="105"/>
        <end position="123"/>
    </location>
</feature>
<feature type="transmembrane region" description="Helical" evidence="2">
    <location>
        <begin position="21"/>
        <end position="40"/>
    </location>
</feature>
<protein>
    <submittedName>
        <fullName evidence="3">Uncharacterized protein</fullName>
    </submittedName>
</protein>
<feature type="transmembrane region" description="Helical" evidence="2">
    <location>
        <begin position="533"/>
        <end position="554"/>
    </location>
</feature>
<keyword evidence="2" id="KW-0472">Membrane</keyword>
<feature type="transmembrane region" description="Helical" evidence="2">
    <location>
        <begin position="52"/>
        <end position="69"/>
    </location>
</feature>
<reference evidence="3 4" key="1">
    <citation type="journal article" date="2016" name="Nat. Commun.">
        <title>Thousands of microbial genomes shed light on interconnected biogeochemical processes in an aquifer system.</title>
        <authorList>
            <person name="Anantharaman K."/>
            <person name="Brown C.T."/>
            <person name="Hug L.A."/>
            <person name="Sharon I."/>
            <person name="Castelle C.J."/>
            <person name="Probst A.J."/>
            <person name="Thomas B.C."/>
            <person name="Singh A."/>
            <person name="Wilkins M.J."/>
            <person name="Karaoz U."/>
            <person name="Brodie E.L."/>
            <person name="Williams K.H."/>
            <person name="Hubbard S.S."/>
            <person name="Banfield J.F."/>
        </authorList>
    </citation>
    <scope>NUCLEOTIDE SEQUENCE [LARGE SCALE GENOMIC DNA]</scope>
</reference>
<feature type="transmembrane region" description="Helical" evidence="2">
    <location>
        <begin position="177"/>
        <end position="194"/>
    </location>
</feature>
<evidence type="ECO:0000313" key="4">
    <source>
        <dbReference type="Proteomes" id="UP000177574"/>
    </source>
</evidence>
<accession>A0A1F7VH34</accession>
<feature type="transmembrane region" description="Helical" evidence="2">
    <location>
        <begin position="246"/>
        <end position="264"/>
    </location>
</feature>
<evidence type="ECO:0000313" key="3">
    <source>
        <dbReference type="EMBL" id="OGL89771.1"/>
    </source>
</evidence>
<proteinExistence type="predicted"/>
<evidence type="ECO:0000256" key="1">
    <source>
        <dbReference type="SAM" id="MobiDB-lite"/>
    </source>
</evidence>
<comment type="caution">
    <text evidence="3">The sequence shown here is derived from an EMBL/GenBank/DDBJ whole genome shotgun (WGS) entry which is preliminary data.</text>
</comment>
<dbReference type="AlphaFoldDB" id="A0A1F7VH34"/>
<gene>
    <name evidence="3" type="ORF">A3I45_04120</name>
</gene>
<feature type="transmembrane region" description="Helical" evidence="2">
    <location>
        <begin position="81"/>
        <end position="99"/>
    </location>
</feature>
<dbReference type="PANTHER" id="PTHR37422:SF13">
    <property type="entry name" value="LIPOPOLYSACCHARIDE BIOSYNTHESIS PROTEIN PA4999-RELATED"/>
    <property type="match status" value="1"/>
</dbReference>
<name>A0A1F7VH34_9BACT</name>
<keyword evidence="2" id="KW-1133">Transmembrane helix</keyword>
<organism evidence="3 4">
    <name type="scientific">Candidatus Uhrbacteria bacterium RIFCSPLOWO2_02_FULL_53_10</name>
    <dbReference type="NCBI Taxonomy" id="1802411"/>
    <lineage>
        <taxon>Bacteria</taxon>
        <taxon>Candidatus Uhriibacteriota</taxon>
    </lineage>
</organism>
<feature type="transmembrane region" description="Helical" evidence="2">
    <location>
        <begin position="223"/>
        <end position="239"/>
    </location>
</feature>
<feature type="transmembrane region" description="Helical" evidence="2">
    <location>
        <begin position="201"/>
        <end position="217"/>
    </location>
</feature>
<sequence length="583" mass="64981">MISRATFVRAIKEAFAERELWLLNASVLLYVALLPFHLAISVPVPVLGQMRGTEVAALLVTLFAVMAYLRGHVRLQKAFWLYVFLALNVGAQALSVLFAPNGLDSFAPAIAMAQYSVLLFVLIHAFHSESLLKAILVVMGLSVLMVVGHALALFVIQGGVFHTREQPTIIGTEIGNYLGYLLAMFGVGVCYVFCTERTMTWRIISGVALAGWLYSVIISGVKMSQIAVLALLLMLVLIAKCVRVRAGFALLVYAILFGIQFHIVPIQNQYVLARRAVEARVTMVESAWREASREIGRWSQERVRTVALSYRVKEKRTQRSTMEEPVGTPEGPGDAVAKPAPGAMMPPTPLASPVEKTAREKTSPASVVGQPPRAQETVMEQEPIAEPEPEPKVLSVRNTENFVQNRWVDESASSLELRSRGMFAAFYMGLSHPLTGVGPGQQLYFFDHFSEVVRERNYQTRSVMLIPRSLRKYVFSKAKWTISTSNPNNFLLMLWAETGLLGLVAFLGLFFVMGFEALRGWWLIRHKRGPCSLRFILASCVGLILFQLVNPFMLHPWFWTTLALLYASGRAVQTGSWKPRETI</sequence>
<feature type="transmembrane region" description="Helical" evidence="2">
    <location>
        <begin position="490"/>
        <end position="512"/>
    </location>
</feature>
<feature type="region of interest" description="Disordered" evidence="1">
    <location>
        <begin position="314"/>
        <end position="388"/>
    </location>
</feature>
<dbReference type="PANTHER" id="PTHR37422">
    <property type="entry name" value="TEICHURONIC ACID BIOSYNTHESIS PROTEIN TUAE"/>
    <property type="match status" value="1"/>
</dbReference>
<dbReference type="EMBL" id="MGET01000025">
    <property type="protein sequence ID" value="OGL89771.1"/>
    <property type="molecule type" value="Genomic_DNA"/>
</dbReference>